<evidence type="ECO:0000256" key="5">
    <source>
        <dbReference type="ARBA" id="ARBA00038137"/>
    </source>
</evidence>
<dbReference type="InterPro" id="IPR037520">
    <property type="entry name" value="Folliculin/SMCR8_longin"/>
</dbReference>
<organism evidence="8 9">
    <name type="scientific">Strongylocentrotus purpuratus</name>
    <name type="common">Purple sea urchin</name>
    <dbReference type="NCBI Taxonomy" id="7668"/>
    <lineage>
        <taxon>Eukaryota</taxon>
        <taxon>Metazoa</taxon>
        <taxon>Echinodermata</taxon>
        <taxon>Eleutherozoa</taxon>
        <taxon>Echinozoa</taxon>
        <taxon>Echinoidea</taxon>
        <taxon>Euechinoidea</taxon>
        <taxon>Echinacea</taxon>
        <taxon>Camarodonta</taxon>
        <taxon>Echinidea</taxon>
        <taxon>Strongylocentrotidae</taxon>
        <taxon>Strongylocentrotus</taxon>
    </lineage>
</organism>
<dbReference type="PANTHER" id="PTHR31334:SF1">
    <property type="entry name" value="GUANINE NUCLEOTIDE EXCHANGE PROTEIN SMCR8"/>
    <property type="match status" value="1"/>
</dbReference>
<dbReference type="InterPro" id="IPR037521">
    <property type="entry name" value="FLCN/SMCR8_DENN"/>
</dbReference>
<feature type="compositionally biased region" description="Basic residues" evidence="6">
    <location>
        <begin position="711"/>
        <end position="720"/>
    </location>
</feature>
<dbReference type="Proteomes" id="UP000007110">
    <property type="component" value="Unassembled WGS sequence"/>
</dbReference>
<feature type="compositionally biased region" description="Basic and acidic residues" evidence="6">
    <location>
        <begin position="692"/>
        <end position="710"/>
    </location>
</feature>
<dbReference type="PROSITE" id="PS51834">
    <property type="entry name" value="DENN_FLCN_SMCR8"/>
    <property type="match status" value="1"/>
</dbReference>
<dbReference type="OMA" id="EIYAYVH"/>
<evidence type="ECO:0000256" key="3">
    <source>
        <dbReference type="ARBA" id="ARBA00022658"/>
    </source>
</evidence>
<reference evidence="9" key="1">
    <citation type="submission" date="2015-02" db="EMBL/GenBank/DDBJ databases">
        <title>Genome sequencing for Strongylocentrotus purpuratus.</title>
        <authorList>
            <person name="Murali S."/>
            <person name="Liu Y."/>
            <person name="Vee V."/>
            <person name="English A."/>
            <person name="Wang M."/>
            <person name="Skinner E."/>
            <person name="Han Y."/>
            <person name="Muzny D.M."/>
            <person name="Worley K.C."/>
            <person name="Gibbs R.A."/>
        </authorList>
    </citation>
    <scope>NUCLEOTIDE SEQUENCE</scope>
</reference>
<dbReference type="GO" id="GO:0005737">
    <property type="term" value="C:cytoplasm"/>
    <property type="evidence" value="ECO:0007669"/>
    <property type="project" value="UniProtKB-SubCell"/>
</dbReference>
<dbReference type="GO" id="GO:0005085">
    <property type="term" value="F:guanyl-nucleotide exchange factor activity"/>
    <property type="evidence" value="ECO:0007669"/>
    <property type="project" value="UniProtKB-KW"/>
</dbReference>
<comment type="similarity">
    <text evidence="5">Belongs to the SMCR8 family.</text>
</comment>
<dbReference type="CTD" id="140775"/>
<keyword evidence="9" id="KW-1185">Reference proteome</keyword>
<dbReference type="AlphaFoldDB" id="A0A7M7PDZ5"/>
<evidence type="ECO:0000256" key="6">
    <source>
        <dbReference type="SAM" id="MobiDB-lite"/>
    </source>
</evidence>
<dbReference type="GO" id="GO:0032045">
    <property type="term" value="C:guanyl-nucleotide exchange factor complex"/>
    <property type="evidence" value="ECO:0000318"/>
    <property type="project" value="GO_Central"/>
</dbReference>
<keyword evidence="4" id="KW-0072">Autophagy</keyword>
<dbReference type="Pfam" id="PF11704">
    <property type="entry name" value="Folliculin"/>
    <property type="match status" value="1"/>
</dbReference>
<feature type="compositionally biased region" description="Basic and acidic residues" evidence="6">
    <location>
        <begin position="280"/>
        <end position="290"/>
    </location>
</feature>
<name>A0A7M7PDZ5_STRPU</name>
<comment type="subcellular location">
    <subcellularLocation>
        <location evidence="1">Cytoplasm</location>
    </subcellularLocation>
</comment>
<feature type="region of interest" description="Disordered" evidence="6">
    <location>
        <begin position="671"/>
        <end position="750"/>
    </location>
</feature>
<feature type="region of interest" description="Disordered" evidence="6">
    <location>
        <begin position="354"/>
        <end position="417"/>
    </location>
</feature>
<dbReference type="GO" id="GO:0006914">
    <property type="term" value="P:autophagy"/>
    <property type="evidence" value="ECO:0007669"/>
    <property type="project" value="UniProtKB-KW"/>
</dbReference>
<feature type="region of interest" description="Disordered" evidence="6">
    <location>
        <begin position="229"/>
        <end position="302"/>
    </location>
</feature>
<dbReference type="PANTHER" id="PTHR31334">
    <property type="entry name" value="SMITH-MAGENIS SYNDROME REGION GENE 8 PROTEIN"/>
    <property type="match status" value="1"/>
</dbReference>
<evidence type="ECO:0000256" key="2">
    <source>
        <dbReference type="ARBA" id="ARBA00022490"/>
    </source>
</evidence>
<dbReference type="EnsemblMetazoa" id="XM_030994451">
    <property type="protein sequence ID" value="XP_030850311"/>
    <property type="gene ID" value="LOC100890338"/>
</dbReference>
<feature type="compositionally biased region" description="Low complexity" evidence="6">
    <location>
        <begin position="239"/>
        <end position="274"/>
    </location>
</feature>
<keyword evidence="3" id="KW-0344">Guanine-nucleotide releasing factor</keyword>
<sequence length="1040" mass="117257">MLGGIPQVAQLYSQSPEMNYFDSGKDEAAFVRSRPPLPSELAQSYRPPTPWPVSPTCQKDFVLVCEFSELEGPKPLITIPKDGGSSFDKNMYAVKIMAVDYNATNYARSTNTFKLSEDTSVVLEDKKDGSYSYIHHFTLYDIHARGFVRPFCMAYITPDKNKLRSNLQHIMASFHQVSQYYRYGNYVIFREEMIRRLADLIFTKESIKTQLEEMEVKQEARVERARRHIHKNNHILHPNSNSTTNNTTTTTTTTTTSNTTTTTSNTTATNGKSSSEGEDDGGKERRKEGTEESAGDAEEQEQEIVAELKEYARKREELEAVEKAIREIEVILEAVTPALKKNKKMEMRYRRLKERYSDPQTNKPKPAPAQNIHQEGYCSDEDKCRQPHKSRLRKRSSSHSEMVEETNSNNDPNAPYQPQIVQAINPRRFDRSLRTLHELCSYGAKEGLNRLRKLLKFYCRDANILFLEKQESPLVEPSVSLLTIGRTVTLNFLNAINLQCIASCQWELHGLGRRSQGMSASVSMESFSSCQEDQSVFDSLPPSYEARFVMGSTYASLESLYYEVDESMEDLFLCADPTTPLLDKEGLFIEESFGSWVDISHSSLTDQQASSSASSTCSFQSASSDPRTHPFPAHNHQHQHHCQPRPSGEEEDEGAENGDVFSSQVLADIRVQPSSPSSSSIDTGPSNALSPTEERDAVAMEKSSDAEPRPHLSHQPHRNKLSSGEEEDGISMETMSSKEEGNTKLSHKGASSIESLEKYASVPSGQEPVLRRNTKIPVGCYASRLASTNSDLPGSGIKEFISRYVFAIHLIYALLSGRTVVIAASPTKEREVNSLVRTLWLFVPGHSSRYHLVVPWHTKPLCMTDLARMKLVGLSKPKSLGRVVPSSVRRYVTLFDYDHQTLWTPAYKGNILDSIVNRNKHFQIDQCYLAHIQSVLLQLASKAFLYYHSYCLNSPNSRLINSTSSADSTSRLMNSSPARVNSASFLSKLGLVDGDCKIVEYWVELIKRQQLDEIMRQQGYADIPSPSIRLDHRVCNRYQM</sequence>
<dbReference type="FunCoup" id="A0A7M7PDZ5">
    <property type="interactions" value="691"/>
</dbReference>
<feature type="domain" description="UDENN FLCN/SMCR8-type" evidence="7">
    <location>
        <begin position="52"/>
        <end position="1007"/>
    </location>
</feature>
<dbReference type="KEGG" id="spu:100890338"/>
<evidence type="ECO:0000313" key="8">
    <source>
        <dbReference type="EnsemblMetazoa" id="XP_030850311"/>
    </source>
</evidence>
<dbReference type="RefSeq" id="XP_030850311.1">
    <property type="nucleotide sequence ID" value="XM_030994451.1"/>
</dbReference>
<feature type="compositionally biased region" description="Acidic residues" evidence="6">
    <location>
        <begin position="291"/>
        <end position="302"/>
    </location>
</feature>
<evidence type="ECO:0000256" key="4">
    <source>
        <dbReference type="ARBA" id="ARBA00023006"/>
    </source>
</evidence>
<protein>
    <recommendedName>
        <fullName evidence="7">UDENN FLCN/SMCR8-type domain-containing protein</fullName>
    </recommendedName>
</protein>
<dbReference type="GO" id="GO:0005096">
    <property type="term" value="F:GTPase activator activity"/>
    <property type="evidence" value="ECO:0007669"/>
    <property type="project" value="InterPro"/>
</dbReference>
<feature type="region of interest" description="Disordered" evidence="6">
    <location>
        <begin position="615"/>
        <end position="656"/>
    </location>
</feature>
<dbReference type="OrthoDB" id="2289278at2759"/>
<feature type="compositionally biased region" description="Polar residues" evidence="6">
    <location>
        <begin position="681"/>
        <end position="690"/>
    </location>
</feature>
<keyword evidence="2" id="KW-0963">Cytoplasm</keyword>
<evidence type="ECO:0000313" key="9">
    <source>
        <dbReference type="Proteomes" id="UP000007110"/>
    </source>
</evidence>
<dbReference type="InParanoid" id="A0A7M7PDZ5"/>
<dbReference type="GeneID" id="100890338"/>
<reference evidence="8" key="2">
    <citation type="submission" date="2021-01" db="UniProtKB">
        <authorList>
            <consortium name="EnsemblMetazoa"/>
        </authorList>
    </citation>
    <scope>IDENTIFICATION</scope>
</reference>
<feature type="compositionally biased region" description="Basic residues" evidence="6">
    <location>
        <begin position="386"/>
        <end position="397"/>
    </location>
</feature>
<feature type="compositionally biased region" description="Low complexity" evidence="6">
    <location>
        <begin position="615"/>
        <end position="624"/>
    </location>
</feature>
<proteinExistence type="inferred from homology"/>
<accession>A0A7M7PDZ5</accession>
<evidence type="ECO:0000256" key="1">
    <source>
        <dbReference type="ARBA" id="ARBA00004496"/>
    </source>
</evidence>
<evidence type="ECO:0000259" key="7">
    <source>
        <dbReference type="PROSITE" id="PS51834"/>
    </source>
</evidence>